<reference evidence="2" key="1">
    <citation type="submission" date="2018-06" db="EMBL/GenBank/DDBJ databases">
        <authorList>
            <person name="Zhirakovskaya E."/>
        </authorList>
    </citation>
    <scope>NUCLEOTIDE SEQUENCE</scope>
</reference>
<gene>
    <name evidence="2" type="ORF">MNBD_BACTEROID07-2009</name>
</gene>
<name>A0A3B0UPS8_9ZZZZ</name>
<keyword evidence="1" id="KW-0812">Transmembrane</keyword>
<sequence>AVSFFFPLASFIGAKDSVLLFVQKAHSLVPDSTFNQNGYFSLPLLSATGFVMLFSLIAIFLFKNRKAQMQIIKVCILVEVVFIGLFFLYYVDFLQKLTGGTAEYKTAVFMPLISLIFLVLAYRGVLQDEKLIRNADRLR</sequence>
<accession>A0A3B0UPS8</accession>
<keyword evidence="1" id="KW-0472">Membrane</keyword>
<keyword evidence="1" id="KW-1133">Transmembrane helix</keyword>
<evidence type="ECO:0000256" key="1">
    <source>
        <dbReference type="SAM" id="Phobius"/>
    </source>
</evidence>
<dbReference type="AlphaFoldDB" id="A0A3B0UPS8"/>
<evidence type="ECO:0008006" key="3">
    <source>
        <dbReference type="Google" id="ProtNLM"/>
    </source>
</evidence>
<feature type="non-terminal residue" evidence="2">
    <location>
        <position position="1"/>
    </location>
</feature>
<proteinExistence type="predicted"/>
<dbReference type="EMBL" id="UOET01000229">
    <property type="protein sequence ID" value="VAW28372.1"/>
    <property type="molecule type" value="Genomic_DNA"/>
</dbReference>
<organism evidence="2">
    <name type="scientific">hydrothermal vent metagenome</name>
    <dbReference type="NCBI Taxonomy" id="652676"/>
    <lineage>
        <taxon>unclassified sequences</taxon>
        <taxon>metagenomes</taxon>
        <taxon>ecological metagenomes</taxon>
    </lineage>
</organism>
<protein>
    <recommendedName>
        <fullName evidence="3">DUF4293 family protein</fullName>
    </recommendedName>
</protein>
<evidence type="ECO:0000313" key="2">
    <source>
        <dbReference type="EMBL" id="VAW28372.1"/>
    </source>
</evidence>
<feature type="transmembrane region" description="Helical" evidence="1">
    <location>
        <begin position="40"/>
        <end position="62"/>
    </location>
</feature>
<dbReference type="InterPro" id="IPR025635">
    <property type="entry name" value="DUF4293"/>
</dbReference>
<feature type="transmembrane region" description="Helical" evidence="1">
    <location>
        <begin position="74"/>
        <end position="91"/>
    </location>
</feature>
<dbReference type="Pfam" id="PF14126">
    <property type="entry name" value="DUF4293"/>
    <property type="match status" value="1"/>
</dbReference>
<feature type="transmembrane region" description="Helical" evidence="1">
    <location>
        <begin position="106"/>
        <end position="125"/>
    </location>
</feature>